<accession>A0A831LI85</accession>
<gene>
    <name evidence="2" type="ORF">ENN90_11360</name>
</gene>
<proteinExistence type="predicted"/>
<dbReference type="Pfam" id="PF01381">
    <property type="entry name" value="HTH_3"/>
    <property type="match status" value="1"/>
</dbReference>
<dbReference type="AlphaFoldDB" id="A0A831LI85"/>
<reference evidence="2" key="1">
    <citation type="journal article" date="2020" name="mSystems">
        <title>Genome- and Community-Level Interaction Insights into Carbon Utilization and Element Cycling Functions of Hydrothermarchaeota in Hydrothermal Sediment.</title>
        <authorList>
            <person name="Zhou Z."/>
            <person name="Liu Y."/>
            <person name="Xu W."/>
            <person name="Pan J."/>
            <person name="Luo Z.H."/>
            <person name="Li M."/>
        </authorList>
    </citation>
    <scope>NUCLEOTIDE SEQUENCE [LARGE SCALE GENOMIC DNA]</scope>
    <source>
        <strain evidence="2">SpSt-1217</strain>
    </source>
</reference>
<protein>
    <submittedName>
        <fullName evidence="2">XRE family transcriptional regulator</fullName>
    </submittedName>
</protein>
<dbReference type="InterPro" id="IPR001387">
    <property type="entry name" value="Cro/C1-type_HTH"/>
</dbReference>
<evidence type="ECO:0000313" key="2">
    <source>
        <dbReference type="EMBL" id="HDR52197.1"/>
    </source>
</evidence>
<dbReference type="PROSITE" id="PS50943">
    <property type="entry name" value="HTH_CROC1"/>
    <property type="match status" value="1"/>
</dbReference>
<sequence>MKSIKDDKILNAFNELFDNLSEQDKLENEAKLIMFRFLDIIERKRVKKKWSRKELAKKVGTSASYITQLMRGDKLINMLTLAKMQNVLDFKFDVSEIVSYHEQTEDKIPPITDGNGVWVYKKFKSPNYDEKGYIPKLKQTEEVEVAA</sequence>
<dbReference type="Gene3D" id="1.10.260.40">
    <property type="entry name" value="lambda repressor-like DNA-binding domains"/>
    <property type="match status" value="1"/>
</dbReference>
<dbReference type="Proteomes" id="UP000886047">
    <property type="component" value="Unassembled WGS sequence"/>
</dbReference>
<dbReference type="SUPFAM" id="SSF47413">
    <property type="entry name" value="lambda repressor-like DNA-binding domains"/>
    <property type="match status" value="1"/>
</dbReference>
<dbReference type="InterPro" id="IPR010982">
    <property type="entry name" value="Lambda_DNA-bd_dom_sf"/>
</dbReference>
<organism evidence="2">
    <name type="scientific">Mariniphaga anaerophila</name>
    <dbReference type="NCBI Taxonomy" id="1484053"/>
    <lineage>
        <taxon>Bacteria</taxon>
        <taxon>Pseudomonadati</taxon>
        <taxon>Bacteroidota</taxon>
        <taxon>Bacteroidia</taxon>
        <taxon>Marinilabiliales</taxon>
        <taxon>Prolixibacteraceae</taxon>
        <taxon>Mariniphaga</taxon>
    </lineage>
</organism>
<feature type="domain" description="HTH cro/C1-type" evidence="1">
    <location>
        <begin position="41"/>
        <end position="97"/>
    </location>
</feature>
<dbReference type="GO" id="GO:0003677">
    <property type="term" value="F:DNA binding"/>
    <property type="evidence" value="ECO:0007669"/>
    <property type="project" value="InterPro"/>
</dbReference>
<dbReference type="CDD" id="cd00093">
    <property type="entry name" value="HTH_XRE"/>
    <property type="match status" value="1"/>
</dbReference>
<dbReference type="EMBL" id="DSDK01000624">
    <property type="protein sequence ID" value="HDR52197.1"/>
    <property type="molecule type" value="Genomic_DNA"/>
</dbReference>
<comment type="caution">
    <text evidence="2">The sequence shown here is derived from an EMBL/GenBank/DDBJ whole genome shotgun (WGS) entry which is preliminary data.</text>
</comment>
<dbReference type="SMART" id="SM00530">
    <property type="entry name" value="HTH_XRE"/>
    <property type="match status" value="1"/>
</dbReference>
<evidence type="ECO:0000259" key="1">
    <source>
        <dbReference type="PROSITE" id="PS50943"/>
    </source>
</evidence>
<name>A0A831LI85_9BACT</name>